<evidence type="ECO:0000259" key="12">
    <source>
        <dbReference type="PROSITE" id="PS50878"/>
    </source>
</evidence>
<dbReference type="Pfam" id="PF08388">
    <property type="entry name" value="GIIM"/>
    <property type="match status" value="1"/>
</dbReference>
<evidence type="ECO:0000256" key="4">
    <source>
        <dbReference type="ARBA" id="ARBA00022695"/>
    </source>
</evidence>
<evidence type="ECO:0000313" key="14">
    <source>
        <dbReference type="Proteomes" id="UP000027584"/>
    </source>
</evidence>
<dbReference type="InterPro" id="IPR051083">
    <property type="entry name" value="GrpII_Intron_Splice-Mob/Def"/>
</dbReference>
<organism evidence="13 14">
    <name type="scientific">Streptococcus gallolyticus</name>
    <dbReference type="NCBI Taxonomy" id="315405"/>
    <lineage>
        <taxon>Bacteria</taxon>
        <taxon>Bacillati</taxon>
        <taxon>Bacillota</taxon>
        <taxon>Bacilli</taxon>
        <taxon>Lactobacillales</taxon>
        <taxon>Streptococcaceae</taxon>
        <taxon>Streptococcus</taxon>
    </lineage>
</organism>
<evidence type="ECO:0000256" key="8">
    <source>
        <dbReference type="ARBA" id="ARBA00022918"/>
    </source>
</evidence>
<evidence type="ECO:0000256" key="2">
    <source>
        <dbReference type="ARBA" id="ARBA00022457"/>
    </source>
</evidence>
<dbReference type="PANTHER" id="PTHR34047">
    <property type="entry name" value="NUCLEAR INTRON MATURASE 1, MITOCHONDRIAL-RELATED"/>
    <property type="match status" value="1"/>
</dbReference>
<protein>
    <recommendedName>
        <fullName evidence="1">RNA-directed DNA polymerase</fullName>
        <ecNumber evidence="1">2.7.7.49</ecNumber>
    </recommendedName>
</protein>
<evidence type="ECO:0000256" key="10">
    <source>
        <dbReference type="ARBA" id="ARBA00034120"/>
    </source>
</evidence>
<evidence type="ECO:0000256" key="9">
    <source>
        <dbReference type="ARBA" id="ARBA00023118"/>
    </source>
</evidence>
<comment type="caution">
    <text evidence="13">The sequence shown here is derived from an EMBL/GenBank/DDBJ whole genome shotgun (WGS) entry which is preliminary data.</text>
</comment>
<dbReference type="InterPro" id="IPR043502">
    <property type="entry name" value="DNA/RNA_pol_sf"/>
</dbReference>
<keyword evidence="7" id="KW-0460">Magnesium</keyword>
<comment type="catalytic activity">
    <reaction evidence="11">
        <text>DNA(n) + a 2'-deoxyribonucleoside 5'-triphosphate = DNA(n+1) + diphosphate</text>
        <dbReference type="Rhea" id="RHEA:22508"/>
        <dbReference type="Rhea" id="RHEA-COMP:17339"/>
        <dbReference type="Rhea" id="RHEA-COMP:17340"/>
        <dbReference type="ChEBI" id="CHEBI:33019"/>
        <dbReference type="ChEBI" id="CHEBI:61560"/>
        <dbReference type="ChEBI" id="CHEBI:173112"/>
        <dbReference type="EC" id="2.7.7.49"/>
    </reaction>
</comment>
<dbReference type="InterPro" id="IPR043128">
    <property type="entry name" value="Rev_trsase/Diguanyl_cyclase"/>
</dbReference>
<accession>A0A060RK17</accession>
<dbReference type="EMBL" id="CCBC010000132">
    <property type="protein sequence ID" value="CDO17614.1"/>
    <property type="molecule type" value="Genomic_DNA"/>
</dbReference>
<dbReference type="NCBIfam" id="TIGR04416">
    <property type="entry name" value="group_II_RT_mat"/>
    <property type="match status" value="1"/>
</dbReference>
<dbReference type="PROSITE" id="PS50878">
    <property type="entry name" value="RT_POL"/>
    <property type="match status" value="1"/>
</dbReference>
<dbReference type="Gene3D" id="3.30.70.270">
    <property type="match status" value="1"/>
</dbReference>
<dbReference type="SUPFAM" id="SSF56672">
    <property type="entry name" value="DNA/RNA polymerases"/>
    <property type="match status" value="1"/>
</dbReference>
<dbReference type="GO" id="GO:0016787">
    <property type="term" value="F:hydrolase activity"/>
    <property type="evidence" value="ECO:0007669"/>
    <property type="project" value="UniProtKB-KW"/>
</dbReference>
<gene>
    <name evidence="13" type="ORF">BN963_SGAL_00807</name>
</gene>
<keyword evidence="9" id="KW-0051">Antiviral defense</keyword>
<dbReference type="AlphaFoldDB" id="A0A060RK17"/>
<dbReference type="InterPro" id="IPR013597">
    <property type="entry name" value="Mat_intron_G2"/>
</dbReference>
<dbReference type="GO" id="GO:0006974">
    <property type="term" value="P:DNA damage response"/>
    <property type="evidence" value="ECO:0007669"/>
    <property type="project" value="UniProtKB-KW"/>
</dbReference>
<dbReference type="Proteomes" id="UP000027584">
    <property type="component" value="Unassembled WGS sequence"/>
</dbReference>
<dbReference type="GO" id="GO:0046872">
    <property type="term" value="F:metal ion binding"/>
    <property type="evidence" value="ECO:0007669"/>
    <property type="project" value="UniProtKB-KW"/>
</dbReference>
<proteinExistence type="inferred from homology"/>
<dbReference type="CDD" id="cd01651">
    <property type="entry name" value="RT_G2_intron"/>
    <property type="match status" value="1"/>
</dbReference>
<evidence type="ECO:0000256" key="6">
    <source>
        <dbReference type="ARBA" id="ARBA00022763"/>
    </source>
</evidence>
<reference evidence="13 14" key="1">
    <citation type="submission" date="2014-02" db="EMBL/GenBank/DDBJ databases">
        <authorList>
            <person name="Manrique M."/>
        </authorList>
    </citation>
    <scope>NUCLEOTIDE SEQUENCE [LARGE SCALE GENOMIC DNA]</scope>
    <source>
        <strain evidence="13 14">LMG17956</strain>
    </source>
</reference>
<feature type="domain" description="Reverse transcriptase" evidence="12">
    <location>
        <begin position="49"/>
        <end position="275"/>
    </location>
</feature>
<name>A0A060RK17_9STRE</name>
<keyword evidence="13" id="KW-0378">Hydrolase</keyword>
<keyword evidence="6" id="KW-0227">DNA damage</keyword>
<dbReference type="Pfam" id="PF00078">
    <property type="entry name" value="RVT_1"/>
    <property type="match status" value="1"/>
</dbReference>
<sequence>MSPLLTQILFKENMMTAFTKVCANKGSAGVDGITVADVGLYLNKNWRTIKSQILARKYKPQPVLRVEIPKPQGGKRKLGIPTIVDRIIQQAIVQVITPLCEPHFQETSYGFRPNRSCEMAILKLLDYLNDGYTWIVDIDLEKFFDNVPQDRLMSHVHNLINDGDTESLIRKYLQAGVMIQGKYHDTPVGTPQGGNLSPLLSNIMLNELDKELMARGLRFVRYADDCVIAAGSRASAIRVMHSVTRYIEKRLGLKVNASKTKITKPTSLKYLGFGFWYQPKINQWVSRPHQDSVKRFKEKLKLLTSRKHSIDLDMRIQRLNWLIRGWINYFRIGKMKTALTKIDKHLRTRLRVIIWKQWKMKAKRRLGLLKLGAPRWIADKVSGWGNHYQLVAHKSILKRAISKPVLTKRGLVSCLDYYMERHVNS</sequence>
<keyword evidence="2" id="KW-0515">Mutator protein</keyword>
<evidence type="ECO:0000256" key="7">
    <source>
        <dbReference type="ARBA" id="ARBA00022842"/>
    </source>
</evidence>
<evidence type="ECO:0000256" key="5">
    <source>
        <dbReference type="ARBA" id="ARBA00022723"/>
    </source>
</evidence>
<evidence type="ECO:0000256" key="1">
    <source>
        <dbReference type="ARBA" id="ARBA00012493"/>
    </source>
</evidence>
<evidence type="ECO:0000256" key="11">
    <source>
        <dbReference type="ARBA" id="ARBA00048173"/>
    </source>
</evidence>
<dbReference type="GO" id="GO:0003723">
    <property type="term" value="F:RNA binding"/>
    <property type="evidence" value="ECO:0007669"/>
    <property type="project" value="InterPro"/>
</dbReference>
<dbReference type="GO" id="GO:0051607">
    <property type="term" value="P:defense response to virus"/>
    <property type="evidence" value="ECO:0007669"/>
    <property type="project" value="UniProtKB-KW"/>
</dbReference>
<keyword evidence="3" id="KW-0808">Transferase</keyword>
<keyword evidence="5" id="KW-0479">Metal-binding</keyword>
<dbReference type="EC" id="2.7.7.49" evidence="1"/>
<keyword evidence="4" id="KW-0548">Nucleotidyltransferase</keyword>
<dbReference type="PRINTS" id="PR00866">
    <property type="entry name" value="RNADNAPOLMS"/>
</dbReference>
<keyword evidence="8" id="KW-0695">RNA-directed DNA polymerase</keyword>
<reference evidence="13 14" key="2">
    <citation type="submission" date="2014-05" db="EMBL/GenBank/DDBJ databases">
        <title>Genome sequence of Streptococcus gallolyticus.</title>
        <authorList>
            <person name="Del Campo R."/>
        </authorList>
    </citation>
    <scope>NUCLEOTIDE SEQUENCE [LARGE SCALE GENOMIC DNA]</scope>
    <source>
        <strain evidence="13 14">LMG17956</strain>
    </source>
</reference>
<dbReference type="InterPro" id="IPR000477">
    <property type="entry name" value="RT_dom"/>
</dbReference>
<evidence type="ECO:0000256" key="3">
    <source>
        <dbReference type="ARBA" id="ARBA00022679"/>
    </source>
</evidence>
<dbReference type="InterPro" id="IPR030931">
    <property type="entry name" value="Group_II_RT_mat"/>
</dbReference>
<dbReference type="InterPro" id="IPR000123">
    <property type="entry name" value="Reverse_transcriptase_msDNA"/>
</dbReference>
<dbReference type="GO" id="GO:0003964">
    <property type="term" value="F:RNA-directed DNA polymerase activity"/>
    <property type="evidence" value="ECO:0007669"/>
    <property type="project" value="UniProtKB-KW"/>
</dbReference>
<dbReference type="PANTHER" id="PTHR34047:SF8">
    <property type="entry name" value="PROTEIN YKFC"/>
    <property type="match status" value="1"/>
</dbReference>
<comment type="similarity">
    <text evidence="10">Belongs to the bacterial reverse transcriptase family.</text>
</comment>
<evidence type="ECO:0000313" key="13">
    <source>
        <dbReference type="EMBL" id="CDO17614.1"/>
    </source>
</evidence>